<dbReference type="InterPro" id="IPR036866">
    <property type="entry name" value="RibonucZ/Hydroxyglut_hydro"/>
</dbReference>
<dbReference type="GO" id="GO:0016787">
    <property type="term" value="F:hydrolase activity"/>
    <property type="evidence" value="ECO:0007669"/>
    <property type="project" value="UniProtKB-KW"/>
</dbReference>
<gene>
    <name evidence="3" type="ORF">EPV75_08670</name>
</gene>
<evidence type="ECO:0000313" key="4">
    <source>
        <dbReference type="Proteomes" id="UP000285478"/>
    </source>
</evidence>
<dbReference type="Pfam" id="PF00753">
    <property type="entry name" value="Lactamase_B"/>
    <property type="match status" value="1"/>
</dbReference>
<keyword evidence="3" id="KW-0378">Hydrolase</keyword>
<proteinExistence type="inferred from homology"/>
<dbReference type="PANTHER" id="PTHR42951">
    <property type="entry name" value="METALLO-BETA-LACTAMASE DOMAIN-CONTAINING"/>
    <property type="match status" value="1"/>
</dbReference>
<evidence type="ECO:0000259" key="2">
    <source>
        <dbReference type="SMART" id="SM00849"/>
    </source>
</evidence>
<dbReference type="InterPro" id="IPR001279">
    <property type="entry name" value="Metallo-B-lactamas"/>
</dbReference>
<dbReference type="InterPro" id="IPR050855">
    <property type="entry name" value="NDM-1-like"/>
</dbReference>
<name>A0A410H486_9GAMM</name>
<feature type="domain" description="Metallo-beta-lactamase" evidence="2">
    <location>
        <begin position="72"/>
        <end position="258"/>
    </location>
</feature>
<dbReference type="SUPFAM" id="SSF56281">
    <property type="entry name" value="Metallo-hydrolase/oxidoreductase"/>
    <property type="match status" value="1"/>
</dbReference>
<dbReference type="Gene3D" id="3.60.15.10">
    <property type="entry name" value="Ribonuclease Z/Hydroxyacylglutathione hydrolase-like"/>
    <property type="match status" value="1"/>
</dbReference>
<dbReference type="GO" id="GO:0017001">
    <property type="term" value="P:antibiotic catabolic process"/>
    <property type="evidence" value="ECO:0007669"/>
    <property type="project" value="UniProtKB-ARBA"/>
</dbReference>
<dbReference type="CDD" id="cd16282">
    <property type="entry name" value="metallo-hydrolase-like_MBL-fold"/>
    <property type="match status" value="1"/>
</dbReference>
<dbReference type="EMBL" id="CP035033">
    <property type="protein sequence ID" value="QAB15734.1"/>
    <property type="molecule type" value="Genomic_DNA"/>
</dbReference>
<sequence length="334" mass="37053">MSSMGRRDLFKRAFGLTAGLVGMSALKPLYASDEMIIRGPDVPDVPVTKVSDRCYYLLAQDPEPSPQNFGFFSNPGFIVTSEGVVVIDTGGSVQIGEMILRQIKTVTDKPVIKVINTHFHGDHWLGNHAFVKANPDVEIYSHQEVIDQIKNGSGEFWIGFMQRNTDNAISGTVATSPTKVLKGGEVMKVGDTTLKIHHFGRVHTVADLAVEVVEDQTVYSGDMMMRRIANMADGSYLGSIDAMDQLAALPAKQFIPGHGKHDGQKLITDFKTFCEVVYNKTGEYYDEGMSDFEIKPKLMEEPFMKDTASQWPGYESTLGKYVVVAVQEYEKNMF</sequence>
<dbReference type="Proteomes" id="UP000285478">
    <property type="component" value="Chromosome"/>
</dbReference>
<protein>
    <submittedName>
        <fullName evidence="3">MBL fold metallo-hydrolase</fullName>
    </submittedName>
</protein>
<evidence type="ECO:0000256" key="1">
    <source>
        <dbReference type="ARBA" id="ARBA00005250"/>
    </source>
</evidence>
<accession>A0A410H486</accession>
<organism evidence="3 4">
    <name type="scientific">Hydrogenovibrio thermophilus</name>
    <dbReference type="NCBI Taxonomy" id="265883"/>
    <lineage>
        <taxon>Bacteria</taxon>
        <taxon>Pseudomonadati</taxon>
        <taxon>Pseudomonadota</taxon>
        <taxon>Gammaproteobacteria</taxon>
        <taxon>Thiotrichales</taxon>
        <taxon>Piscirickettsiaceae</taxon>
        <taxon>Hydrogenovibrio</taxon>
    </lineage>
</organism>
<keyword evidence="4" id="KW-1185">Reference proteome</keyword>
<dbReference type="RefSeq" id="WP_029938502.1">
    <property type="nucleotide sequence ID" value="NZ_CP035033.1"/>
</dbReference>
<evidence type="ECO:0000313" key="3">
    <source>
        <dbReference type="EMBL" id="QAB15734.1"/>
    </source>
</evidence>
<dbReference type="AlphaFoldDB" id="A0A410H486"/>
<dbReference type="PANTHER" id="PTHR42951:SF4">
    <property type="entry name" value="ACYL-COENZYME A THIOESTERASE MBLAC2"/>
    <property type="match status" value="1"/>
</dbReference>
<comment type="similarity">
    <text evidence="1">Belongs to the metallo-beta-lactamase superfamily. Class-B beta-lactamase family.</text>
</comment>
<dbReference type="KEGG" id="htr:EPV75_08670"/>
<reference evidence="3 4" key="1">
    <citation type="journal article" date="2018" name="Environ. Microbiol.">
        <title>Genomes of ubiquitous marine and hypersaline Hydrogenovibrio, Thiomicrorhabdus and Thiomicrospira spp. encode a diversity of mechanisms to sustain chemolithoautotrophy in heterogeneous environments.</title>
        <authorList>
            <person name="Scott K.M."/>
            <person name="Williams J."/>
            <person name="Porter C.M.B."/>
            <person name="Russel S."/>
            <person name="Harmer T.L."/>
            <person name="Paul J.H."/>
            <person name="Antonen K.M."/>
            <person name="Bridges M.K."/>
            <person name="Camper G.J."/>
            <person name="Campla C.K."/>
            <person name="Casella L.G."/>
            <person name="Chase E."/>
            <person name="Conrad J.W."/>
            <person name="Cruz M.C."/>
            <person name="Dunlap D.S."/>
            <person name="Duran L."/>
            <person name="Fahsbender E.M."/>
            <person name="Goldsmith D.B."/>
            <person name="Keeley R.F."/>
            <person name="Kondoff M.R."/>
            <person name="Kussy B.I."/>
            <person name="Lane M.K."/>
            <person name="Lawler S."/>
            <person name="Leigh B.A."/>
            <person name="Lewis C."/>
            <person name="Lostal L.M."/>
            <person name="Marking D."/>
            <person name="Mancera P.A."/>
            <person name="McClenthan E.C."/>
            <person name="McIntyre E.A."/>
            <person name="Mine J.A."/>
            <person name="Modi S."/>
            <person name="Moore B.D."/>
            <person name="Morgan W.A."/>
            <person name="Nelson K.M."/>
            <person name="Nguyen K.N."/>
            <person name="Ogburn N."/>
            <person name="Parrino D.G."/>
            <person name="Pedapudi A.D."/>
            <person name="Pelham R.P."/>
            <person name="Preece A.M."/>
            <person name="Rampersad E.A."/>
            <person name="Richardson J.C."/>
            <person name="Rodgers C.M."/>
            <person name="Schaffer B.L."/>
            <person name="Sheridan N.E."/>
            <person name="Solone M.R."/>
            <person name="Staley Z.R."/>
            <person name="Tabuchi M."/>
            <person name="Waide R.J."/>
            <person name="Wanjugi P.W."/>
            <person name="Young S."/>
            <person name="Clum A."/>
            <person name="Daum C."/>
            <person name="Huntemann M."/>
            <person name="Ivanova N."/>
            <person name="Kyrpides N."/>
            <person name="Mikhailova N."/>
            <person name="Palaniappan K."/>
            <person name="Pillay M."/>
            <person name="Reddy T.B.K."/>
            <person name="Shapiro N."/>
            <person name="Stamatis D."/>
            <person name="Varghese N."/>
            <person name="Woyke T."/>
            <person name="Boden R."/>
            <person name="Freyermuth S.K."/>
            <person name="Kerfeld C.A."/>
        </authorList>
    </citation>
    <scope>NUCLEOTIDE SEQUENCE [LARGE SCALE GENOMIC DNA]</scope>
    <source>
        <strain evidence="3 4">JR-2</strain>
    </source>
</reference>
<dbReference type="SMART" id="SM00849">
    <property type="entry name" value="Lactamase_B"/>
    <property type="match status" value="1"/>
</dbReference>